<reference evidence="3 4" key="1">
    <citation type="journal article" date="2020" name="ISME J.">
        <title>Uncovering the hidden diversity of litter-decomposition mechanisms in mushroom-forming fungi.</title>
        <authorList>
            <person name="Floudas D."/>
            <person name="Bentzer J."/>
            <person name="Ahren D."/>
            <person name="Johansson T."/>
            <person name="Persson P."/>
            <person name="Tunlid A."/>
        </authorList>
    </citation>
    <scope>NUCLEOTIDE SEQUENCE [LARGE SCALE GENOMIC DNA]</scope>
    <source>
        <strain evidence="3 4">CBS 146.42</strain>
    </source>
</reference>
<evidence type="ECO:0000256" key="1">
    <source>
        <dbReference type="SAM" id="MobiDB-lite"/>
    </source>
</evidence>
<keyword evidence="4" id="KW-1185">Reference proteome</keyword>
<feature type="transmembrane region" description="Helical" evidence="2">
    <location>
        <begin position="167"/>
        <end position="191"/>
    </location>
</feature>
<feature type="transmembrane region" description="Helical" evidence="2">
    <location>
        <begin position="203"/>
        <end position="230"/>
    </location>
</feature>
<keyword evidence="2" id="KW-0812">Transmembrane</keyword>
<evidence type="ECO:0000313" key="4">
    <source>
        <dbReference type="Proteomes" id="UP000559027"/>
    </source>
</evidence>
<dbReference type="OrthoDB" id="2756618at2759"/>
<feature type="transmembrane region" description="Helical" evidence="2">
    <location>
        <begin position="47"/>
        <end position="65"/>
    </location>
</feature>
<feature type="compositionally biased region" description="Basic and acidic residues" evidence="1">
    <location>
        <begin position="319"/>
        <end position="333"/>
    </location>
</feature>
<organism evidence="3 4">
    <name type="scientific">Leucocoprinus leucothites</name>
    <dbReference type="NCBI Taxonomy" id="201217"/>
    <lineage>
        <taxon>Eukaryota</taxon>
        <taxon>Fungi</taxon>
        <taxon>Dikarya</taxon>
        <taxon>Basidiomycota</taxon>
        <taxon>Agaricomycotina</taxon>
        <taxon>Agaricomycetes</taxon>
        <taxon>Agaricomycetidae</taxon>
        <taxon>Agaricales</taxon>
        <taxon>Agaricineae</taxon>
        <taxon>Agaricaceae</taxon>
        <taxon>Leucocoprinus</taxon>
    </lineage>
</organism>
<feature type="transmembrane region" description="Helical" evidence="2">
    <location>
        <begin position="127"/>
        <end position="155"/>
    </location>
</feature>
<feature type="transmembrane region" description="Helical" evidence="2">
    <location>
        <begin position="12"/>
        <end position="35"/>
    </location>
</feature>
<dbReference type="AlphaFoldDB" id="A0A8H5G2N1"/>
<evidence type="ECO:0000256" key="2">
    <source>
        <dbReference type="SAM" id="Phobius"/>
    </source>
</evidence>
<accession>A0A8H5G2N1</accession>
<feature type="transmembrane region" description="Helical" evidence="2">
    <location>
        <begin position="242"/>
        <end position="260"/>
    </location>
</feature>
<keyword evidence="2" id="KW-1133">Transmembrane helix</keyword>
<name>A0A8H5G2N1_9AGAR</name>
<keyword evidence="2" id="KW-0472">Membrane</keyword>
<dbReference type="EMBL" id="JAACJO010000006">
    <property type="protein sequence ID" value="KAF5357222.1"/>
    <property type="molecule type" value="Genomic_DNA"/>
</dbReference>
<feature type="transmembrane region" description="Helical" evidence="2">
    <location>
        <begin position="102"/>
        <end position="120"/>
    </location>
</feature>
<protein>
    <submittedName>
        <fullName evidence="3">Uncharacterized protein</fullName>
    </submittedName>
</protein>
<feature type="region of interest" description="Disordered" evidence="1">
    <location>
        <begin position="319"/>
        <end position="339"/>
    </location>
</feature>
<proteinExistence type="predicted"/>
<sequence>MGIPLDKAELLALFLENIIYGVFLTFFILLVVISFGEKDIRIANQRFILPVATLMMVLATTHLVIDFVRALQGFVTGSHETLPNPIAYYQVIAHPLHVAKTAVYAIQTIIGDAVLVWRCYVIYNKSLYFLFPAMVILLANLAIGIVVSWSVSAAIPGKNIFETASQYIAAFFIITMCLNVCCTGAIVAKIWHTRRHASTASRSLFPVIAVIIESGAIYTTSVLGLLIAYLSDSNGQYTALDLVTPLVGVVYCLIVLQIHFHLRMSNASRRGATSNWSIPQTWRRNSPPGEATTIPGADYKSYSLQGGVAVHITEHAETHTDREFRPKTAHFDAETSSAE</sequence>
<evidence type="ECO:0000313" key="3">
    <source>
        <dbReference type="EMBL" id="KAF5357222.1"/>
    </source>
</evidence>
<comment type="caution">
    <text evidence="3">The sequence shown here is derived from an EMBL/GenBank/DDBJ whole genome shotgun (WGS) entry which is preliminary data.</text>
</comment>
<gene>
    <name evidence="3" type="ORF">D9756_006518</name>
</gene>
<dbReference type="Proteomes" id="UP000559027">
    <property type="component" value="Unassembled WGS sequence"/>
</dbReference>